<evidence type="ECO:0000313" key="1">
    <source>
        <dbReference type="EMBL" id="RFU16374.1"/>
    </source>
</evidence>
<dbReference type="EMBL" id="QVQT01000004">
    <property type="protein sequence ID" value="RFU16374.1"/>
    <property type="molecule type" value="Genomic_DNA"/>
</dbReference>
<sequence length="293" mass="31599">MAQIAPSVWMGVWRSMSDDFVLKFASSVFKIVFIVSLGLPSYAQQTAETQSSQGNTQAMLLPDAPSLQDAQGDATRQSERSQADAAIVQAPIGPMPPIMTKTPLTFHDKFRIYTHQAFGPPALVFPALGAGLRMADPPKDYPRDWVDGGGAFGRLYGSALATQTSKRTAGFLAESLLHEDPRYLPAAEGSNGIERILHAVGYSFVDRTDSGGHTLAFSNFASATAGGFVGMTYLPDGFNDAHHAGQRVGTEFLGIVIANISKEFAPQWAPVVRKLGIPKIVPSWWVPERAQHP</sequence>
<protein>
    <submittedName>
        <fullName evidence="1">Uncharacterized protein</fullName>
    </submittedName>
</protein>
<organism evidence="1 2">
    <name type="scientific">Paracidobacterium acidisoli</name>
    <dbReference type="NCBI Taxonomy" id="2303751"/>
    <lineage>
        <taxon>Bacteria</taxon>
        <taxon>Pseudomonadati</taxon>
        <taxon>Acidobacteriota</taxon>
        <taxon>Terriglobia</taxon>
        <taxon>Terriglobales</taxon>
        <taxon>Acidobacteriaceae</taxon>
        <taxon>Paracidobacterium</taxon>
    </lineage>
</organism>
<gene>
    <name evidence="1" type="ORF">D0Y96_13380</name>
</gene>
<comment type="caution">
    <text evidence="1">The sequence shown here is derived from an EMBL/GenBank/DDBJ whole genome shotgun (WGS) entry which is preliminary data.</text>
</comment>
<dbReference type="AlphaFoldDB" id="A0A372INB7"/>
<keyword evidence="2" id="KW-1185">Reference proteome</keyword>
<accession>A0A372INB7</accession>
<dbReference type="Proteomes" id="UP000264702">
    <property type="component" value="Unassembled WGS sequence"/>
</dbReference>
<evidence type="ECO:0000313" key="2">
    <source>
        <dbReference type="Proteomes" id="UP000264702"/>
    </source>
</evidence>
<reference evidence="1 2" key="1">
    <citation type="submission" date="2018-08" db="EMBL/GenBank/DDBJ databases">
        <title>Acidipila sp. 4G-K13, an acidobacterium isolated from forest soil.</title>
        <authorList>
            <person name="Gao Z.-H."/>
            <person name="Qiu L.-H."/>
        </authorList>
    </citation>
    <scope>NUCLEOTIDE SEQUENCE [LARGE SCALE GENOMIC DNA]</scope>
    <source>
        <strain evidence="1 2">4G-K13</strain>
    </source>
</reference>
<proteinExistence type="predicted"/>
<name>A0A372INB7_9BACT</name>